<name>A0A6A6VU93_9PEZI</name>
<evidence type="ECO:0000313" key="1">
    <source>
        <dbReference type="EMBL" id="KAF2754258.1"/>
    </source>
</evidence>
<reference evidence="1" key="1">
    <citation type="journal article" date="2020" name="Stud. Mycol.">
        <title>101 Dothideomycetes genomes: a test case for predicting lifestyles and emergence of pathogens.</title>
        <authorList>
            <person name="Haridas S."/>
            <person name="Albert R."/>
            <person name="Binder M."/>
            <person name="Bloem J."/>
            <person name="Labutti K."/>
            <person name="Salamov A."/>
            <person name="Andreopoulos B."/>
            <person name="Baker S."/>
            <person name="Barry K."/>
            <person name="Bills G."/>
            <person name="Bluhm B."/>
            <person name="Cannon C."/>
            <person name="Castanera R."/>
            <person name="Culley D."/>
            <person name="Daum C."/>
            <person name="Ezra D."/>
            <person name="Gonzalez J."/>
            <person name="Henrissat B."/>
            <person name="Kuo A."/>
            <person name="Liang C."/>
            <person name="Lipzen A."/>
            <person name="Lutzoni F."/>
            <person name="Magnuson J."/>
            <person name="Mondo S."/>
            <person name="Nolan M."/>
            <person name="Ohm R."/>
            <person name="Pangilinan J."/>
            <person name="Park H.-J."/>
            <person name="Ramirez L."/>
            <person name="Alfaro M."/>
            <person name="Sun H."/>
            <person name="Tritt A."/>
            <person name="Yoshinaga Y."/>
            <person name="Zwiers L.-H."/>
            <person name="Turgeon B."/>
            <person name="Goodwin S."/>
            <person name="Spatafora J."/>
            <person name="Crous P."/>
            <person name="Grigoriev I."/>
        </authorList>
    </citation>
    <scope>NUCLEOTIDE SEQUENCE</scope>
    <source>
        <strain evidence="1">CBS 121739</strain>
    </source>
</reference>
<evidence type="ECO:0000313" key="2">
    <source>
        <dbReference type="Proteomes" id="UP000799437"/>
    </source>
</evidence>
<keyword evidence="2" id="KW-1185">Reference proteome</keyword>
<dbReference type="Proteomes" id="UP000799437">
    <property type="component" value="Unassembled WGS sequence"/>
</dbReference>
<dbReference type="EMBL" id="ML996581">
    <property type="protein sequence ID" value="KAF2754258.1"/>
    <property type="molecule type" value="Genomic_DNA"/>
</dbReference>
<dbReference type="RefSeq" id="XP_033596709.1">
    <property type="nucleotide sequence ID" value="XM_033739356.1"/>
</dbReference>
<proteinExistence type="predicted"/>
<accession>A0A6A6VU93</accession>
<protein>
    <submittedName>
        <fullName evidence="1">Uncharacterized protein</fullName>
    </submittedName>
</protein>
<organism evidence="1 2">
    <name type="scientific">Pseudovirgaria hyperparasitica</name>
    <dbReference type="NCBI Taxonomy" id="470096"/>
    <lineage>
        <taxon>Eukaryota</taxon>
        <taxon>Fungi</taxon>
        <taxon>Dikarya</taxon>
        <taxon>Ascomycota</taxon>
        <taxon>Pezizomycotina</taxon>
        <taxon>Dothideomycetes</taxon>
        <taxon>Dothideomycetes incertae sedis</taxon>
        <taxon>Acrospermales</taxon>
        <taxon>Acrospermaceae</taxon>
        <taxon>Pseudovirgaria</taxon>
    </lineage>
</organism>
<dbReference type="GeneID" id="54480410"/>
<dbReference type="AlphaFoldDB" id="A0A6A6VU93"/>
<sequence length="185" mass="21016">MGIGVDGAHSELLNRLVRLRSHVPPILAEHEYTTLDRHHRYTNCYFPPVVFLHFVSLISVNAALAVSRLISPVHHTRTEVVKASIYHDSPCTPASSRRVQFRPGIYSMGCSDASVVEVCVNATNRCRCLPCVDRRQPHRLDRPTSQSGQQRNHSVRLIPIAMAERIQPQVKFDRQHISDFPIDHQ</sequence>
<gene>
    <name evidence="1" type="ORF">EJ05DRAFT_154333</name>
</gene>